<comment type="caution">
    <text evidence="12">The sequence shown here is derived from an EMBL/GenBank/DDBJ whole genome shotgun (WGS) entry which is preliminary data.</text>
</comment>
<keyword evidence="1" id="KW-0597">Phosphoprotein</keyword>
<evidence type="ECO:0000256" key="7">
    <source>
        <dbReference type="PROSITE-ProRule" id="PRU00146"/>
    </source>
</evidence>
<dbReference type="InterPro" id="IPR019787">
    <property type="entry name" value="Znf_PHD-finger"/>
</dbReference>
<dbReference type="PROSITE" id="PS50014">
    <property type="entry name" value="BROMODOMAIN_2"/>
    <property type="match status" value="1"/>
</dbReference>
<sequence>MHFFISSLSSSCKGEWTSGAWIPLRAMNSSRFSTAIKQCFPAWTNCKPSLASSQTTASFHRTNKMSRMKSRENQKRAVYEILVWFETERPNDIHKFWKCVFEDTIINQYPPLCLLRHRLMDAYPLKNDVPDLPVTCGSLKGSLNIEKLAKGEQCILFQNQWFTPGEFERRAGKMSSKNWKWSIRCNGTPLGKLIEDGQLEAVPYRGGAKKKNRSPPDTVLTDQVSSNDMESSTDDTDEETEQQPEADDDRSNMLFKVTCGAVCGTLHSKRFASGTCGKSIRTERSWMSPVDFAKEALSQTDVYWRKDIEWEGKPLSVLIEKKTLKIHSVMCLCTLCKPDKTDLENQNNDDECFICKRDEDSELVVCDFCPRSFHEKCHLPHIDDAILEDDRKWMCTFCVFRSYTYTDEMGMTDALSRQISARMLQCQYLLLHLCCADEDQTFASDPNLNLSDYSTVIQTPMWLGKVANKLQSREYKTVGEFVSDVKLIFTNCAKFNRENAEFLARGNRLKQLFDREFKSVFNIRK</sequence>
<keyword evidence="2" id="KW-0479">Metal-binding</keyword>
<dbReference type="InterPro" id="IPR043563">
    <property type="entry name" value="Sp110/Sp140/Sp140L-like"/>
</dbReference>
<evidence type="ECO:0000259" key="11">
    <source>
        <dbReference type="PROSITE" id="PS50864"/>
    </source>
</evidence>
<dbReference type="Pfam" id="PF00439">
    <property type="entry name" value="Bromodomain"/>
    <property type="match status" value="1"/>
</dbReference>
<evidence type="ECO:0000313" key="13">
    <source>
        <dbReference type="Proteomes" id="UP001187415"/>
    </source>
</evidence>
<dbReference type="InterPro" id="IPR036427">
    <property type="entry name" value="Bromodomain-like_sf"/>
</dbReference>
<keyword evidence="4" id="KW-0862">Zinc</keyword>
<accession>A0AA88SHJ2</accession>
<feature type="domain" description="Bromo" evidence="9">
    <location>
        <begin position="445"/>
        <end position="503"/>
    </location>
</feature>
<dbReference type="SMART" id="SM00258">
    <property type="entry name" value="SAND"/>
    <property type="match status" value="2"/>
</dbReference>
<dbReference type="Pfam" id="PF03172">
    <property type="entry name" value="HSR"/>
    <property type="match status" value="1"/>
</dbReference>
<dbReference type="InterPro" id="IPR000770">
    <property type="entry name" value="SAND_dom"/>
</dbReference>
<dbReference type="EMBL" id="JAUPFM010000013">
    <property type="protein sequence ID" value="KAK2833722.1"/>
    <property type="molecule type" value="Genomic_DNA"/>
</dbReference>
<dbReference type="GO" id="GO:0000981">
    <property type="term" value="F:DNA-binding transcription factor activity, RNA polymerase II-specific"/>
    <property type="evidence" value="ECO:0007669"/>
    <property type="project" value="TreeGrafter"/>
</dbReference>
<evidence type="ECO:0000256" key="1">
    <source>
        <dbReference type="ARBA" id="ARBA00022553"/>
    </source>
</evidence>
<dbReference type="Gene3D" id="3.10.390.10">
    <property type="entry name" value="SAND domain-like"/>
    <property type="match status" value="2"/>
</dbReference>
<dbReference type="InterPro" id="IPR001965">
    <property type="entry name" value="Znf_PHD"/>
</dbReference>
<dbReference type="SUPFAM" id="SSF57903">
    <property type="entry name" value="FYVE/PHD zinc finger"/>
    <property type="match status" value="1"/>
</dbReference>
<dbReference type="InterPro" id="IPR010919">
    <property type="entry name" value="SAND-like_dom_sf"/>
</dbReference>
<dbReference type="PROSITE" id="PS50016">
    <property type="entry name" value="ZF_PHD_2"/>
    <property type="match status" value="1"/>
</dbReference>
<dbReference type="PRINTS" id="PR00503">
    <property type="entry name" value="BROMODOMAIN"/>
</dbReference>
<dbReference type="PANTHER" id="PTHR46386">
    <property type="entry name" value="NUCLEAR BODY PROTEIN SP140"/>
    <property type="match status" value="1"/>
</dbReference>
<feature type="region of interest" description="Disordered" evidence="8">
    <location>
        <begin position="205"/>
        <end position="250"/>
    </location>
</feature>
<dbReference type="Gene3D" id="1.20.920.10">
    <property type="entry name" value="Bromodomain-like"/>
    <property type="match status" value="1"/>
</dbReference>
<dbReference type="Pfam" id="PF00628">
    <property type="entry name" value="PHD"/>
    <property type="match status" value="1"/>
</dbReference>
<dbReference type="Pfam" id="PF01342">
    <property type="entry name" value="SAND"/>
    <property type="match status" value="2"/>
</dbReference>
<reference evidence="12" key="1">
    <citation type="submission" date="2023-07" db="EMBL/GenBank/DDBJ databases">
        <title>Chromosome-level Genome Assembly of Striped Snakehead (Channa striata).</title>
        <authorList>
            <person name="Liu H."/>
        </authorList>
    </citation>
    <scope>NUCLEOTIDE SEQUENCE</scope>
    <source>
        <strain evidence="12">Gz</strain>
        <tissue evidence="12">Muscle</tissue>
    </source>
</reference>
<evidence type="ECO:0000256" key="4">
    <source>
        <dbReference type="ARBA" id="ARBA00022833"/>
    </source>
</evidence>
<dbReference type="GO" id="GO:0003677">
    <property type="term" value="F:DNA binding"/>
    <property type="evidence" value="ECO:0007669"/>
    <property type="project" value="InterPro"/>
</dbReference>
<dbReference type="AlphaFoldDB" id="A0AA88SHJ2"/>
<dbReference type="PROSITE" id="PS50864">
    <property type="entry name" value="SAND"/>
    <property type="match status" value="2"/>
</dbReference>
<proteinExistence type="predicted"/>
<dbReference type="SMART" id="SM00297">
    <property type="entry name" value="BROMO"/>
    <property type="match status" value="1"/>
</dbReference>
<gene>
    <name evidence="12" type="ORF">Q5P01_017611</name>
</gene>
<protein>
    <recommendedName>
        <fullName evidence="14">Nuclear body protein SP140-like protein</fullName>
    </recommendedName>
</protein>
<evidence type="ECO:0000259" key="10">
    <source>
        <dbReference type="PROSITE" id="PS50016"/>
    </source>
</evidence>
<evidence type="ECO:0000256" key="2">
    <source>
        <dbReference type="ARBA" id="ARBA00022723"/>
    </source>
</evidence>
<feature type="domain" description="SAND" evidence="11">
    <location>
        <begin position="241"/>
        <end position="325"/>
    </location>
</feature>
<dbReference type="InterPro" id="IPR004865">
    <property type="entry name" value="HSR_dom"/>
</dbReference>
<dbReference type="SMART" id="SM00249">
    <property type="entry name" value="PHD"/>
    <property type="match status" value="1"/>
</dbReference>
<keyword evidence="3 7" id="KW-0863">Zinc-finger</keyword>
<keyword evidence="13" id="KW-1185">Reference proteome</keyword>
<dbReference type="Gene3D" id="3.30.40.10">
    <property type="entry name" value="Zinc/RING finger domain, C3HC4 (zinc finger)"/>
    <property type="match status" value="1"/>
</dbReference>
<dbReference type="GO" id="GO:0008270">
    <property type="term" value="F:zinc ion binding"/>
    <property type="evidence" value="ECO:0007669"/>
    <property type="project" value="UniProtKB-KW"/>
</dbReference>
<dbReference type="InterPro" id="IPR001487">
    <property type="entry name" value="Bromodomain"/>
</dbReference>
<evidence type="ECO:0000256" key="6">
    <source>
        <dbReference type="PROSITE-ProRule" id="PRU00035"/>
    </source>
</evidence>
<evidence type="ECO:0000259" key="9">
    <source>
        <dbReference type="PROSITE" id="PS50014"/>
    </source>
</evidence>
<dbReference type="Proteomes" id="UP001187415">
    <property type="component" value="Unassembled WGS sequence"/>
</dbReference>
<dbReference type="InterPro" id="IPR011011">
    <property type="entry name" value="Znf_FYVE_PHD"/>
</dbReference>
<dbReference type="SUPFAM" id="SSF47370">
    <property type="entry name" value="Bromodomain"/>
    <property type="match status" value="1"/>
</dbReference>
<dbReference type="GO" id="GO:0005634">
    <property type="term" value="C:nucleus"/>
    <property type="evidence" value="ECO:0007669"/>
    <property type="project" value="InterPro"/>
</dbReference>
<evidence type="ECO:0000256" key="3">
    <source>
        <dbReference type="ARBA" id="ARBA00022771"/>
    </source>
</evidence>
<dbReference type="PANTHER" id="PTHR46386:SF1">
    <property type="entry name" value="NUCLEAR BODY PROTEIN SP140-LIKE PROTEIN"/>
    <property type="match status" value="1"/>
</dbReference>
<dbReference type="InterPro" id="IPR013083">
    <property type="entry name" value="Znf_RING/FYVE/PHD"/>
</dbReference>
<feature type="compositionally biased region" description="Acidic residues" evidence="8">
    <location>
        <begin position="231"/>
        <end position="248"/>
    </location>
</feature>
<evidence type="ECO:0000256" key="8">
    <source>
        <dbReference type="SAM" id="MobiDB-lite"/>
    </source>
</evidence>
<evidence type="ECO:0000313" key="12">
    <source>
        <dbReference type="EMBL" id="KAK2833722.1"/>
    </source>
</evidence>
<keyword evidence="5 6" id="KW-0103">Bromodomain</keyword>
<feature type="domain" description="SAND" evidence="11">
    <location>
        <begin position="120"/>
        <end position="200"/>
    </location>
</feature>
<name>A0AA88SHJ2_CHASR</name>
<feature type="domain" description="PHD-type" evidence="10">
    <location>
        <begin position="349"/>
        <end position="401"/>
    </location>
</feature>
<evidence type="ECO:0000256" key="5">
    <source>
        <dbReference type="ARBA" id="ARBA00023117"/>
    </source>
</evidence>
<evidence type="ECO:0008006" key="14">
    <source>
        <dbReference type="Google" id="ProtNLM"/>
    </source>
</evidence>
<organism evidence="12 13">
    <name type="scientific">Channa striata</name>
    <name type="common">Snakehead murrel</name>
    <name type="synonym">Ophicephalus striatus</name>
    <dbReference type="NCBI Taxonomy" id="64152"/>
    <lineage>
        <taxon>Eukaryota</taxon>
        <taxon>Metazoa</taxon>
        <taxon>Chordata</taxon>
        <taxon>Craniata</taxon>
        <taxon>Vertebrata</taxon>
        <taxon>Euteleostomi</taxon>
        <taxon>Actinopterygii</taxon>
        <taxon>Neopterygii</taxon>
        <taxon>Teleostei</taxon>
        <taxon>Neoteleostei</taxon>
        <taxon>Acanthomorphata</taxon>
        <taxon>Anabantaria</taxon>
        <taxon>Anabantiformes</taxon>
        <taxon>Channoidei</taxon>
        <taxon>Channidae</taxon>
        <taxon>Channa</taxon>
    </lineage>
</organism>
<dbReference type="SUPFAM" id="SSF63763">
    <property type="entry name" value="SAND domain-like"/>
    <property type="match status" value="2"/>
</dbReference>